<organism evidence="2 3">
    <name type="scientific">Ramlibacter pinisoli</name>
    <dbReference type="NCBI Taxonomy" id="2682844"/>
    <lineage>
        <taxon>Bacteria</taxon>
        <taxon>Pseudomonadati</taxon>
        <taxon>Pseudomonadota</taxon>
        <taxon>Betaproteobacteria</taxon>
        <taxon>Burkholderiales</taxon>
        <taxon>Comamonadaceae</taxon>
        <taxon>Ramlibacter</taxon>
    </lineage>
</organism>
<name>A0A6N8ISB5_9BURK</name>
<feature type="compositionally biased region" description="Polar residues" evidence="1">
    <location>
        <begin position="123"/>
        <end position="139"/>
    </location>
</feature>
<reference evidence="2 3" key="1">
    <citation type="submission" date="2019-12" db="EMBL/GenBank/DDBJ databases">
        <authorList>
            <person name="Huq M.A."/>
        </authorList>
    </citation>
    <scope>NUCLEOTIDE SEQUENCE [LARGE SCALE GENOMIC DNA]</scope>
    <source>
        <strain evidence="2 3">MAH-25</strain>
    </source>
</reference>
<accession>A0A6N8ISB5</accession>
<dbReference type="EMBL" id="WSEL01000003">
    <property type="protein sequence ID" value="MVQ29744.1"/>
    <property type="molecule type" value="Genomic_DNA"/>
</dbReference>
<proteinExistence type="predicted"/>
<evidence type="ECO:0000313" key="2">
    <source>
        <dbReference type="EMBL" id="MVQ29744.1"/>
    </source>
</evidence>
<evidence type="ECO:0000256" key="1">
    <source>
        <dbReference type="SAM" id="MobiDB-lite"/>
    </source>
</evidence>
<feature type="compositionally biased region" description="Pro residues" evidence="1">
    <location>
        <begin position="96"/>
        <end position="106"/>
    </location>
</feature>
<evidence type="ECO:0000313" key="3">
    <source>
        <dbReference type="Proteomes" id="UP000469385"/>
    </source>
</evidence>
<dbReference type="AlphaFoldDB" id="A0A6N8ISB5"/>
<protein>
    <submittedName>
        <fullName evidence="2">Uncharacterized protein</fullName>
    </submittedName>
</protein>
<gene>
    <name evidence="2" type="ORF">GON04_09810</name>
</gene>
<feature type="region of interest" description="Disordered" evidence="1">
    <location>
        <begin position="229"/>
        <end position="250"/>
    </location>
</feature>
<feature type="region of interest" description="Disordered" evidence="1">
    <location>
        <begin position="96"/>
        <end position="172"/>
    </location>
</feature>
<keyword evidence="3" id="KW-1185">Reference proteome</keyword>
<dbReference type="Proteomes" id="UP000469385">
    <property type="component" value="Unassembled WGS sequence"/>
</dbReference>
<dbReference type="RefSeq" id="WP_157397716.1">
    <property type="nucleotide sequence ID" value="NZ_WSEL01000003.1"/>
</dbReference>
<sequence>MTSVLPMPAPRAPLPVLAPGSVSVCRGWQRAIDKAQGEAWFRGPLAGHSGFDVASRSAASDAGMPRVHALSTARRNGPAEGIGTPAEGTGIVSPTPAPTCKPPLPATAPGLARPDRTGAGLSSPGTLASKQQATVSTTGVIGPRGVPTEPVPGEEGASPARPRSATGDPAHRSVHVHVEHQPDGLHIWLGAPAGVADLLLRQPGLQAALQRGLPDRLATVVLNGVLLDRGGIKPSRPLHPPGPAGHNQEP</sequence>
<comment type="caution">
    <text evidence="2">The sequence shown here is derived from an EMBL/GenBank/DDBJ whole genome shotgun (WGS) entry which is preliminary data.</text>
</comment>